<dbReference type="InParanoid" id="A0A1Y2C5I0"/>
<dbReference type="PROSITE" id="PS51257">
    <property type="entry name" value="PROKAR_LIPOPROTEIN"/>
    <property type="match status" value="1"/>
</dbReference>
<evidence type="ECO:0000313" key="8">
    <source>
        <dbReference type="Proteomes" id="UP000193467"/>
    </source>
</evidence>
<comment type="caution">
    <text evidence="7">The sequence shown here is derived from an EMBL/GenBank/DDBJ whole genome shotgun (WGS) entry which is preliminary data.</text>
</comment>
<feature type="transmembrane region" description="Helical" evidence="6">
    <location>
        <begin position="451"/>
        <end position="472"/>
    </location>
</feature>
<feature type="transmembrane region" description="Helical" evidence="6">
    <location>
        <begin position="173"/>
        <end position="195"/>
    </location>
</feature>
<reference evidence="7 8" key="1">
    <citation type="submission" date="2016-07" db="EMBL/GenBank/DDBJ databases">
        <title>Pervasive Adenine N6-methylation of Active Genes in Fungi.</title>
        <authorList>
            <consortium name="DOE Joint Genome Institute"/>
            <person name="Mondo S.J."/>
            <person name="Dannebaum R.O."/>
            <person name="Kuo R.C."/>
            <person name="Labutti K."/>
            <person name="Haridas S."/>
            <person name="Kuo A."/>
            <person name="Salamov A."/>
            <person name="Ahrendt S.R."/>
            <person name="Lipzen A."/>
            <person name="Sullivan W."/>
            <person name="Andreopoulos W.B."/>
            <person name="Clum A."/>
            <person name="Lindquist E."/>
            <person name="Daum C."/>
            <person name="Ramamoorthy G.K."/>
            <person name="Gryganskyi A."/>
            <person name="Culley D."/>
            <person name="Magnuson J.K."/>
            <person name="James T.Y."/>
            <person name="O'Malley M.A."/>
            <person name="Stajich J.E."/>
            <person name="Spatafora J.W."/>
            <person name="Visel A."/>
            <person name="Grigoriev I.V."/>
        </authorList>
    </citation>
    <scope>NUCLEOTIDE SEQUENCE [LARGE SCALE GENOMIC DNA]</scope>
    <source>
        <strain evidence="7 8">62-1032</strain>
    </source>
</reference>
<dbReference type="Pfam" id="PF07690">
    <property type="entry name" value="MFS_1"/>
    <property type="match status" value="1"/>
</dbReference>
<evidence type="ECO:0000313" key="7">
    <source>
        <dbReference type="EMBL" id="ORY42137.1"/>
    </source>
</evidence>
<evidence type="ECO:0000256" key="5">
    <source>
        <dbReference type="SAM" id="MobiDB-lite"/>
    </source>
</evidence>
<proteinExistence type="predicted"/>
<dbReference type="Proteomes" id="UP000193467">
    <property type="component" value="Unassembled WGS sequence"/>
</dbReference>
<keyword evidence="4 6" id="KW-0472">Membrane</keyword>
<keyword evidence="3 6" id="KW-1133">Transmembrane helix</keyword>
<comment type="subcellular location">
    <subcellularLocation>
        <location evidence="1">Membrane</location>
        <topology evidence="1">Multi-pass membrane protein</topology>
    </subcellularLocation>
</comment>
<feature type="transmembrane region" description="Helical" evidence="6">
    <location>
        <begin position="340"/>
        <end position="357"/>
    </location>
</feature>
<feature type="transmembrane region" description="Helical" evidence="6">
    <location>
        <begin position="140"/>
        <end position="161"/>
    </location>
</feature>
<feature type="transmembrane region" description="Helical" evidence="6">
    <location>
        <begin position="74"/>
        <end position="94"/>
    </location>
</feature>
<dbReference type="OrthoDB" id="410267at2759"/>
<dbReference type="PANTHER" id="PTHR21576">
    <property type="entry name" value="UNCHARACTERIZED NODULIN-LIKE PROTEIN"/>
    <property type="match status" value="1"/>
</dbReference>
<evidence type="ECO:0000256" key="2">
    <source>
        <dbReference type="ARBA" id="ARBA00022692"/>
    </source>
</evidence>
<evidence type="ECO:0000256" key="4">
    <source>
        <dbReference type="ARBA" id="ARBA00023136"/>
    </source>
</evidence>
<keyword evidence="8" id="KW-1185">Reference proteome</keyword>
<feature type="region of interest" description="Disordered" evidence="5">
    <location>
        <begin position="201"/>
        <end position="239"/>
    </location>
</feature>
<gene>
    <name evidence="7" type="ORF">BCR35DRAFT_311296</name>
</gene>
<dbReference type="InterPro" id="IPR011701">
    <property type="entry name" value="MFS"/>
</dbReference>
<dbReference type="Gene3D" id="1.20.1250.20">
    <property type="entry name" value="MFS general substrate transporter like domains"/>
    <property type="match status" value="1"/>
</dbReference>
<organism evidence="7 8">
    <name type="scientific">Leucosporidium creatinivorum</name>
    <dbReference type="NCBI Taxonomy" id="106004"/>
    <lineage>
        <taxon>Eukaryota</taxon>
        <taxon>Fungi</taxon>
        <taxon>Dikarya</taxon>
        <taxon>Basidiomycota</taxon>
        <taxon>Pucciniomycotina</taxon>
        <taxon>Microbotryomycetes</taxon>
        <taxon>Leucosporidiales</taxon>
        <taxon>Leucosporidium</taxon>
    </lineage>
</organism>
<evidence type="ECO:0000256" key="1">
    <source>
        <dbReference type="ARBA" id="ARBA00004141"/>
    </source>
</evidence>
<feature type="transmembrane region" description="Helical" evidence="6">
    <location>
        <begin position="100"/>
        <end position="128"/>
    </location>
</feature>
<feature type="transmembrane region" description="Helical" evidence="6">
    <location>
        <begin position="369"/>
        <end position="392"/>
    </location>
</feature>
<evidence type="ECO:0000256" key="3">
    <source>
        <dbReference type="ARBA" id="ARBA00022989"/>
    </source>
</evidence>
<dbReference type="GO" id="GO:0022857">
    <property type="term" value="F:transmembrane transporter activity"/>
    <property type="evidence" value="ECO:0007669"/>
    <property type="project" value="InterPro"/>
</dbReference>
<keyword evidence="2 6" id="KW-0812">Transmembrane</keyword>
<feature type="compositionally biased region" description="Acidic residues" evidence="5">
    <location>
        <begin position="209"/>
        <end position="229"/>
    </location>
</feature>
<feature type="transmembrane region" description="Helical" evidence="6">
    <location>
        <begin position="260"/>
        <end position="278"/>
    </location>
</feature>
<feature type="transmembrane region" description="Helical" evidence="6">
    <location>
        <begin position="298"/>
        <end position="320"/>
    </location>
</feature>
<dbReference type="SUPFAM" id="SSF103473">
    <property type="entry name" value="MFS general substrate transporter"/>
    <property type="match status" value="1"/>
</dbReference>
<dbReference type="InterPro" id="IPR036259">
    <property type="entry name" value="MFS_trans_sf"/>
</dbReference>
<dbReference type="STRING" id="106004.A0A1Y2C5I0"/>
<dbReference type="AlphaFoldDB" id="A0A1Y2C5I0"/>
<feature type="transmembrane region" description="Helical" evidence="6">
    <location>
        <begin position="7"/>
        <end position="26"/>
    </location>
</feature>
<feature type="transmembrane region" description="Helical" evidence="6">
    <location>
        <begin position="46"/>
        <end position="62"/>
    </location>
</feature>
<evidence type="ECO:0000256" key="6">
    <source>
        <dbReference type="SAM" id="Phobius"/>
    </source>
</evidence>
<feature type="transmembrane region" description="Helical" evidence="6">
    <location>
        <begin position="404"/>
        <end position="422"/>
    </location>
</feature>
<name>A0A1Y2C5I0_9BASI</name>
<protein>
    <submittedName>
        <fullName evidence="7">Major facilitator superfamily domain-containing protein</fullName>
    </submittedName>
</protein>
<dbReference type="EMBL" id="MCGR01000133">
    <property type="protein sequence ID" value="ORY42137.1"/>
    <property type="molecule type" value="Genomic_DNA"/>
</dbReference>
<dbReference type="PANTHER" id="PTHR21576:SF160">
    <property type="entry name" value="NODULIN-LIKE DOMAIN-CONTAINING PROTEIN"/>
    <property type="match status" value="1"/>
</dbReference>
<sequence length="482" mass="50787">MPLTQRALTLGVACIVGLSCGTNYVYSAYAPQLASRLALTSTETNIIGAAGNMGVYLSGPFIGRFVDRNGPTRLLVFAMVALFAGYFAIQRLYAGGEDGLFATAGVVGVALAELLVGIGSTAGLSAAGNTVAKSYRKNRATALSLVLSTFGLSAFFYSNLWRSAFRSAADPTSAFLLLLALGTGISMALGAVFVIPSPHPSLTEPADSREEDEQPDEERDPLNELEESSPTERTPLKGAAAASAGSISVSGWALTRELDFWLLFLFNGLCSGVGLMYINNLGTVTRSLASKGTSPSDIALSQASLVSLLSLFNCLGRICVGSVSDYAVHRAPTRWRFSRVWWNVSTASLYAISQVLASRATTVHGWSGLAAPTILTGFAHGSLFGISGVLVLERFGMKTFSSNNGILALAPALFGQSSNYMFGRIYDHHVPVHTSLLAVADKTCTLGRDCFATAFHVTTGMAALGILVGIVLSSRETMRRAA</sequence>
<accession>A0A1Y2C5I0</accession>
<dbReference type="GO" id="GO:0000329">
    <property type="term" value="C:fungal-type vacuole membrane"/>
    <property type="evidence" value="ECO:0007669"/>
    <property type="project" value="TreeGrafter"/>
</dbReference>